<dbReference type="GO" id="GO:0003677">
    <property type="term" value="F:DNA binding"/>
    <property type="evidence" value="ECO:0007669"/>
    <property type="project" value="UniProtKB-KW"/>
</dbReference>
<dbReference type="GO" id="GO:0016787">
    <property type="term" value="F:hydrolase activity"/>
    <property type="evidence" value="ECO:0007669"/>
    <property type="project" value="UniProtKB-KW"/>
</dbReference>
<evidence type="ECO:0000256" key="2">
    <source>
        <dbReference type="ARBA" id="ARBA00022763"/>
    </source>
</evidence>
<protein>
    <recommendedName>
        <fullName evidence="8">PD-(D/E)XK endonuclease-like domain-containing protein</fullName>
    </recommendedName>
</protein>
<keyword evidence="6" id="KW-0238">DNA-binding</keyword>
<gene>
    <name evidence="9" type="ORF">CFOLD11_09670</name>
</gene>
<dbReference type="AlphaFoldDB" id="A0A9W5XZX9"/>
<dbReference type="GO" id="GO:0005524">
    <property type="term" value="F:ATP binding"/>
    <property type="evidence" value="ECO:0007669"/>
    <property type="project" value="UniProtKB-KW"/>
</dbReference>
<keyword evidence="1" id="KW-0547">Nucleotide-binding</keyword>
<feature type="domain" description="PD-(D/E)XK endonuclease-like" evidence="8">
    <location>
        <begin position="47"/>
        <end position="223"/>
    </location>
</feature>
<name>A0A9W5XZX9_9CLOT</name>
<keyword evidence="7" id="KW-0234">DNA repair</keyword>
<proteinExistence type="predicted"/>
<comment type="caution">
    <text evidence="9">The sequence shown here is derived from an EMBL/GenBank/DDBJ whole genome shotgun (WGS) entry which is preliminary data.</text>
</comment>
<accession>A0A9W5XZX9</accession>
<evidence type="ECO:0000256" key="5">
    <source>
        <dbReference type="ARBA" id="ARBA00022840"/>
    </source>
</evidence>
<evidence type="ECO:0000256" key="1">
    <source>
        <dbReference type="ARBA" id="ARBA00022741"/>
    </source>
</evidence>
<reference evidence="9" key="1">
    <citation type="journal article" date="2023" name="Int. J. Syst. Evol. Microbiol.">
        <title>&lt;i&gt;Clostridium folliculivorans&lt;/i&gt; sp. nov., isolated from soil samples of an organic paddy in Japan.</title>
        <authorList>
            <person name="Tazawa J."/>
            <person name="Kobayashi H."/>
            <person name="Tanizawa Y."/>
            <person name="Uchino A."/>
            <person name="Tanaka F."/>
            <person name="Urashima Y."/>
            <person name="Miura S."/>
            <person name="Sakamoto M."/>
            <person name="Ohkuma M."/>
            <person name="Tohno M."/>
        </authorList>
    </citation>
    <scope>NUCLEOTIDE SEQUENCE</scope>
    <source>
        <strain evidence="9">D1-1</strain>
    </source>
</reference>
<evidence type="ECO:0000259" key="8">
    <source>
        <dbReference type="Pfam" id="PF12705"/>
    </source>
</evidence>
<evidence type="ECO:0000256" key="6">
    <source>
        <dbReference type="ARBA" id="ARBA00023125"/>
    </source>
</evidence>
<organism evidence="9 10">
    <name type="scientific">Clostridium folliculivorans</name>
    <dbReference type="NCBI Taxonomy" id="2886038"/>
    <lineage>
        <taxon>Bacteria</taxon>
        <taxon>Bacillati</taxon>
        <taxon>Bacillota</taxon>
        <taxon>Clostridia</taxon>
        <taxon>Eubacteriales</taxon>
        <taxon>Clostridiaceae</taxon>
        <taxon>Clostridium</taxon>
    </lineage>
</organism>
<dbReference type="Pfam" id="PF12705">
    <property type="entry name" value="PDDEXK_1"/>
    <property type="match status" value="1"/>
</dbReference>
<keyword evidence="4" id="KW-0347">Helicase</keyword>
<dbReference type="GO" id="GO:0004386">
    <property type="term" value="F:helicase activity"/>
    <property type="evidence" value="ECO:0007669"/>
    <property type="project" value="UniProtKB-KW"/>
</dbReference>
<dbReference type="RefSeq" id="WP_261851164.1">
    <property type="nucleotide sequence ID" value="NZ_BQXY01000001.1"/>
</dbReference>
<evidence type="ECO:0000256" key="7">
    <source>
        <dbReference type="ARBA" id="ARBA00023204"/>
    </source>
</evidence>
<evidence type="ECO:0000256" key="4">
    <source>
        <dbReference type="ARBA" id="ARBA00022806"/>
    </source>
</evidence>
<keyword evidence="5" id="KW-0067">ATP-binding</keyword>
<dbReference type="Gene3D" id="3.90.320.10">
    <property type="match status" value="1"/>
</dbReference>
<dbReference type="InterPro" id="IPR038726">
    <property type="entry name" value="PDDEXK_AddAB-type"/>
</dbReference>
<keyword evidence="10" id="KW-1185">Reference proteome</keyword>
<sequence length="259" mass="29950">MDIKKLREIFEDNYEELKYETGRSITLNMKEFAWQQVKLYYEKLGNVAKNMTEAEVKLILPEQLTPKGKKYTIEGIVDIVENEDKITMYDIKTHNSEEVQNDKDLYKGQLNVYAHMWKNLKGTEIDNMAVIATSPPSGLRQATSIGDEIAIDIIDDWNPIVELDIDNNEVEKQIRYFGETVDKIEAGEFKAPPLSKLKAVKKGQKAPFGTAVCRHCDARYSCNSYNQYINKVKLDEEILEEVDSEDMVEQDEWKDAFMK</sequence>
<keyword evidence="2" id="KW-0227">DNA damage</keyword>
<dbReference type="Proteomes" id="UP001057868">
    <property type="component" value="Unassembled WGS sequence"/>
</dbReference>
<dbReference type="GO" id="GO:0006281">
    <property type="term" value="P:DNA repair"/>
    <property type="evidence" value="ECO:0007669"/>
    <property type="project" value="UniProtKB-KW"/>
</dbReference>
<dbReference type="InterPro" id="IPR011604">
    <property type="entry name" value="PDDEXK-like_dom_sf"/>
</dbReference>
<dbReference type="EMBL" id="BQXY01000001">
    <property type="protein sequence ID" value="GKU24141.1"/>
    <property type="molecule type" value="Genomic_DNA"/>
</dbReference>
<evidence type="ECO:0000313" key="9">
    <source>
        <dbReference type="EMBL" id="GKU24141.1"/>
    </source>
</evidence>
<evidence type="ECO:0000256" key="3">
    <source>
        <dbReference type="ARBA" id="ARBA00022801"/>
    </source>
</evidence>
<evidence type="ECO:0000313" key="10">
    <source>
        <dbReference type="Proteomes" id="UP001057868"/>
    </source>
</evidence>
<keyword evidence="3" id="KW-0378">Hydrolase</keyword>